<evidence type="ECO:0000256" key="3">
    <source>
        <dbReference type="ARBA" id="ARBA00011245"/>
    </source>
</evidence>
<organism evidence="13 14">
    <name type="scientific">Plectus sambesii</name>
    <dbReference type="NCBI Taxonomy" id="2011161"/>
    <lineage>
        <taxon>Eukaryota</taxon>
        <taxon>Metazoa</taxon>
        <taxon>Ecdysozoa</taxon>
        <taxon>Nematoda</taxon>
        <taxon>Chromadorea</taxon>
        <taxon>Plectida</taxon>
        <taxon>Plectina</taxon>
        <taxon>Plectoidea</taxon>
        <taxon>Plectidae</taxon>
        <taxon>Plectus</taxon>
    </lineage>
</organism>
<accession>A0A914VC91</accession>
<evidence type="ECO:0000256" key="9">
    <source>
        <dbReference type="ARBA" id="ARBA00023211"/>
    </source>
</evidence>
<keyword evidence="13" id="KW-1185">Reference proteome</keyword>
<dbReference type="PANTHER" id="PTHR12439">
    <property type="entry name" value="PLACENTAL PROTEIN 11-RELATED"/>
    <property type="match status" value="1"/>
</dbReference>
<keyword evidence="4 11" id="KW-0540">Nuclease</keyword>
<keyword evidence="10" id="KW-0456">Lyase</keyword>
<dbReference type="AlphaFoldDB" id="A0A914VC91"/>
<comment type="subunit">
    <text evidence="3 11">Monomer.</text>
</comment>
<dbReference type="InterPro" id="IPR037227">
    <property type="entry name" value="EndoU-like"/>
</dbReference>
<name>A0A914VC91_9BILA</name>
<evidence type="ECO:0000313" key="14">
    <source>
        <dbReference type="WBParaSite" id="PSAMB.scaffold17026size1211.g37119.t1"/>
    </source>
</evidence>
<sequence length="269" mass="29795">MWSFLSSNGLASSTLSVFREQLHTLWFGLYSRGGKGDLGSSGFEHVFVGEYENSDVEGQHYWVQFYELEKIGQINYHGWFDRQKDVQISMQYAWNTHQKMLGGFLIGTSPEFDFSLFTLCTLAKPGAHACPFMLDTYNADVTSYQDTTTNAVKVATAYTTTTTGGSAPGSTTTGKPNADGLGDLVNAMRAADVGKAQPGDIVLNWGNHVKGTTDVSPQPFFTHVNENLFNRQTYNVLHQILDRNLFDPQVCDVESTNGLKTGLEQQFIN</sequence>
<proteinExistence type="inferred from homology"/>
<evidence type="ECO:0000259" key="12">
    <source>
        <dbReference type="PROSITE" id="PS51959"/>
    </source>
</evidence>
<evidence type="ECO:0000256" key="4">
    <source>
        <dbReference type="ARBA" id="ARBA00022722"/>
    </source>
</evidence>
<dbReference type="Pfam" id="PF09412">
    <property type="entry name" value="XendoU"/>
    <property type="match status" value="1"/>
</dbReference>
<protein>
    <submittedName>
        <fullName evidence="14">Endoribonuclease</fullName>
    </submittedName>
</protein>
<evidence type="ECO:0000313" key="13">
    <source>
        <dbReference type="Proteomes" id="UP000887566"/>
    </source>
</evidence>
<evidence type="ECO:0000256" key="11">
    <source>
        <dbReference type="RuleBase" id="RU367085"/>
    </source>
</evidence>
<dbReference type="WBParaSite" id="PSAMB.scaffold17026size1211.g37119.t1">
    <property type="protein sequence ID" value="PSAMB.scaffold17026size1211.g37119.t1"/>
    <property type="gene ID" value="PSAMB.scaffold17026size1211.g37119"/>
</dbReference>
<keyword evidence="8 11" id="KW-0694">RNA-binding</keyword>
<keyword evidence="6 11" id="KW-0255">Endonuclease</keyword>
<reference evidence="14" key="1">
    <citation type="submission" date="2022-11" db="UniProtKB">
        <authorList>
            <consortium name="WormBaseParasite"/>
        </authorList>
    </citation>
    <scope>IDENTIFICATION</scope>
</reference>
<dbReference type="GO" id="GO:0016787">
    <property type="term" value="F:hydrolase activity"/>
    <property type="evidence" value="ECO:0007669"/>
    <property type="project" value="UniProtKB-KW"/>
</dbReference>
<evidence type="ECO:0000256" key="5">
    <source>
        <dbReference type="ARBA" id="ARBA00022723"/>
    </source>
</evidence>
<keyword evidence="9 11" id="KW-0464">Manganese</keyword>
<dbReference type="InterPro" id="IPR039787">
    <property type="entry name" value="ENDOU"/>
</dbReference>
<evidence type="ECO:0000256" key="6">
    <source>
        <dbReference type="ARBA" id="ARBA00022759"/>
    </source>
</evidence>
<dbReference type="GO" id="GO:0004521">
    <property type="term" value="F:RNA endonuclease activity"/>
    <property type="evidence" value="ECO:0007669"/>
    <property type="project" value="UniProtKB-UniRule"/>
</dbReference>
<comment type="cofactor">
    <cofactor evidence="1 11">
        <name>Mn(2+)</name>
        <dbReference type="ChEBI" id="CHEBI:29035"/>
    </cofactor>
</comment>
<evidence type="ECO:0000256" key="1">
    <source>
        <dbReference type="ARBA" id="ARBA00001936"/>
    </source>
</evidence>
<evidence type="ECO:0000256" key="2">
    <source>
        <dbReference type="ARBA" id="ARBA00010168"/>
    </source>
</evidence>
<evidence type="ECO:0000256" key="7">
    <source>
        <dbReference type="ARBA" id="ARBA00022801"/>
    </source>
</evidence>
<dbReference type="InterPro" id="IPR018998">
    <property type="entry name" value="EndoU_C"/>
</dbReference>
<dbReference type="CDD" id="cd21159">
    <property type="entry name" value="XendoU"/>
    <property type="match status" value="1"/>
</dbReference>
<keyword evidence="5 11" id="KW-0479">Metal-binding</keyword>
<dbReference type="Proteomes" id="UP000887566">
    <property type="component" value="Unplaced"/>
</dbReference>
<evidence type="ECO:0000256" key="8">
    <source>
        <dbReference type="ARBA" id="ARBA00022884"/>
    </source>
</evidence>
<dbReference type="SUPFAM" id="SSF142877">
    <property type="entry name" value="EndoU-like"/>
    <property type="match status" value="2"/>
</dbReference>
<feature type="domain" description="EndoU" evidence="12">
    <location>
        <begin position="177"/>
        <end position="269"/>
    </location>
</feature>
<dbReference type="PANTHER" id="PTHR12439:SF42">
    <property type="entry name" value="ENDORIBONUCLEASE-RELATED"/>
    <property type="match status" value="1"/>
</dbReference>
<dbReference type="GO" id="GO:0016829">
    <property type="term" value="F:lyase activity"/>
    <property type="evidence" value="ECO:0007669"/>
    <property type="project" value="UniProtKB-KW"/>
</dbReference>
<feature type="domain" description="EndoU" evidence="12">
    <location>
        <begin position="1"/>
        <end position="163"/>
    </location>
</feature>
<evidence type="ECO:0000256" key="10">
    <source>
        <dbReference type="ARBA" id="ARBA00023239"/>
    </source>
</evidence>
<dbReference type="PROSITE" id="PS51959">
    <property type="entry name" value="ENDOU"/>
    <property type="match status" value="2"/>
</dbReference>
<keyword evidence="7 11" id="KW-0378">Hydrolase</keyword>
<comment type="similarity">
    <text evidence="2 11">Belongs to the ENDOU family.</text>
</comment>
<dbReference type="GO" id="GO:0046872">
    <property type="term" value="F:metal ion binding"/>
    <property type="evidence" value="ECO:0007669"/>
    <property type="project" value="UniProtKB-UniRule"/>
</dbReference>
<dbReference type="GO" id="GO:0003723">
    <property type="term" value="F:RNA binding"/>
    <property type="evidence" value="ECO:0007669"/>
    <property type="project" value="UniProtKB-UniRule"/>
</dbReference>